<evidence type="ECO:0000313" key="1">
    <source>
        <dbReference type="Proteomes" id="UP000887580"/>
    </source>
</evidence>
<sequence>MKSNYGDDHEKFLIFVSQFPRSIIFPNATFFVYLPDFEEENSNVTMLLNNTLEAVDEIFVRFDQNLTYSIEVSKRFPHLKTIIDFYYQTTDKILEVFNNKMEQISEADYLYIGNYMDENLDPSMFPQSLASKIIYDIDEYNLLVGKQVGFQTFVNNIQHLSITEEVPPIRILSGMPLKKMAELAEKGFACPVATNHKIITLYCYYQLPEENETVFLPPSNIPEKCNKIIIKGAAIVNGTVKFANIISKNTMINLRQHLSFNRTLIGSLKCERYLNGGTKVNESTLIANILRYIPLCQDSHYDERCPRRLPSIPKSICNVDNSVIESLSYYRFKNYNPFFYRFYKKPVNIFASALNKKWTDEQIYQESRRIVIAQIQHITYNEFLPLIVGRESWKKYGLSSKESHAEEDSYSLNTDASILNSFAAVAGQFFFSLFESNLASYSSQGIRVQERPLSELLNDPSSLAFPDKLNSLLRYLIRESPPKIGLQMTEELREKLFKHHGNFGLDLAALLLQTGRDHGIPSYTVWREKCGGSKITRFEDLENDIQNPSWLLPLLERTFTSVEDVDLLILGLAEKPLRGALVGPTFSCILSLQFRKTKKGDRFWYENNIGPSAFTEEQQNEIKKTTMARILCDNSGINSVQAKVFEASDLYDNFPMACNSTMIPRMDLERYWFDTDAHIEMPVTMATIRKAIKLGILEVEERRRKETKNIKIYQRPFHHGDPLLAYGKMMRAKREAIEVSKMSSVLLETTKMLLSGHPALLDNKAPLPLRLDGKTLQQLLPNIDVSSFVNNFTAFLGEEGSVEKCLPKDLPCDHTTPYRTFSGWCNNLRFPHFGNAFGPLMHLLPPAYEDGIDAPRSLSKTGLPLPSPRIISNAIHLDLPYDHKKFTHMVMQFGQLLDHEMTHSPTERGPDDQILNCTRCDSQETLSVHCMPLPVPEGDPHFPTHDDNGERRCLPFARSLLGQLNLGYRNQLNQLTAFLDGSVIYGSTKCEAAALRLFEGGKLNFTNLGEINREALPQGDQEQDCRSKPRHPCFVAGDERNSHQPGLTTIHTIFMREHNRIARQLESINSFWSDDKIYLETRRILGAAFQHIVYSEYLPKLIGNSFMTKYDLVPKKAGYFSGYDSTCDAAISHPFATAAFRFGHTLIRRMFPRLNSFYRNHSEPVDLVQNFNNVESIYDKEKGGIDSLLLGLLGTPSMAFDRHITNAVRNHLFGRRGEPKSGLDLISLNILRARDHGVQPYNAFREYCGLGRAQSFGGLSSEMDPASIAALESVYDHVDDIDIFPGLLSERPMGGALMPPTMACIIAEQFSRLKKCDRFYYENDLAETKFSLEQLGEIRKVKLGSILCQNSAALTKIQPDVFSMPNELINAQVPCSDFPRMKLEKWADREVCFIGNEQVERGHTTRKSPCVSCTCTKDGTKCKTMLVGNCEALLKQFLFTDIIQDMSCFFQCSKLIRERAGRL</sequence>
<accession>A0AC35FX12</accession>
<proteinExistence type="predicted"/>
<protein>
    <submittedName>
        <fullName evidence="2">Peroxidasin-like protein</fullName>
    </submittedName>
</protein>
<reference evidence="2" key="1">
    <citation type="submission" date="2022-11" db="UniProtKB">
        <authorList>
            <consortium name="WormBaseParasite"/>
        </authorList>
    </citation>
    <scope>IDENTIFICATION</scope>
</reference>
<name>A0AC35FX12_9BILA</name>
<dbReference type="WBParaSite" id="PS1159_v2.g21265.t1">
    <property type="protein sequence ID" value="PS1159_v2.g21265.t1"/>
    <property type="gene ID" value="PS1159_v2.g21265"/>
</dbReference>
<evidence type="ECO:0000313" key="2">
    <source>
        <dbReference type="WBParaSite" id="PS1159_v2.g21265.t1"/>
    </source>
</evidence>
<organism evidence="1 2">
    <name type="scientific">Panagrolaimus sp. PS1159</name>
    <dbReference type="NCBI Taxonomy" id="55785"/>
    <lineage>
        <taxon>Eukaryota</taxon>
        <taxon>Metazoa</taxon>
        <taxon>Ecdysozoa</taxon>
        <taxon>Nematoda</taxon>
        <taxon>Chromadorea</taxon>
        <taxon>Rhabditida</taxon>
        <taxon>Tylenchina</taxon>
        <taxon>Panagrolaimomorpha</taxon>
        <taxon>Panagrolaimoidea</taxon>
        <taxon>Panagrolaimidae</taxon>
        <taxon>Panagrolaimus</taxon>
    </lineage>
</organism>
<dbReference type="Proteomes" id="UP000887580">
    <property type="component" value="Unplaced"/>
</dbReference>